<feature type="region of interest" description="Disordered" evidence="10">
    <location>
        <begin position="128"/>
        <end position="190"/>
    </location>
</feature>
<feature type="binding site" evidence="9">
    <location>
        <position position="59"/>
    </location>
    <ligand>
        <name>Zn(2+)</name>
        <dbReference type="ChEBI" id="CHEBI:29105"/>
    </ligand>
</feature>
<dbReference type="SUPFAM" id="SSF57667">
    <property type="entry name" value="beta-beta-alpha zinc fingers"/>
    <property type="match status" value="3"/>
</dbReference>
<evidence type="ECO:0000256" key="8">
    <source>
        <dbReference type="PROSITE-ProRule" id="PRU00042"/>
    </source>
</evidence>
<protein>
    <recommendedName>
        <fullName evidence="7">Zinc finger protein 865</fullName>
    </recommendedName>
</protein>
<dbReference type="PANTHER" id="PTHR23235:SF120">
    <property type="entry name" value="KRUPPEL-LIKE FACTOR 15"/>
    <property type="match status" value="1"/>
</dbReference>
<evidence type="ECO:0000256" key="3">
    <source>
        <dbReference type="ARBA" id="ARBA00022737"/>
    </source>
</evidence>
<accession>A0A2M4CQZ4</accession>
<dbReference type="FunFam" id="3.30.160.60:FF:000446">
    <property type="entry name" value="Zinc finger protein"/>
    <property type="match status" value="1"/>
</dbReference>
<feature type="domain" description="C2H2-type" evidence="11">
    <location>
        <begin position="306"/>
        <end position="333"/>
    </location>
</feature>
<name>A0A2M4CQZ4_ANODA</name>
<dbReference type="InterPro" id="IPR036236">
    <property type="entry name" value="Znf_C2H2_sf"/>
</dbReference>
<feature type="binding site" evidence="9">
    <location>
        <position position="56"/>
    </location>
    <ligand>
        <name>Zn(2+)</name>
        <dbReference type="ChEBI" id="CHEBI:29105"/>
    </ligand>
</feature>
<proteinExistence type="predicted"/>
<feature type="compositionally biased region" description="Acidic residues" evidence="10">
    <location>
        <begin position="135"/>
        <end position="178"/>
    </location>
</feature>
<dbReference type="Pfam" id="PF07776">
    <property type="entry name" value="zf-AD"/>
    <property type="match status" value="1"/>
</dbReference>
<evidence type="ECO:0000256" key="2">
    <source>
        <dbReference type="ARBA" id="ARBA00022723"/>
    </source>
</evidence>
<dbReference type="SMART" id="SM00868">
    <property type="entry name" value="zf-AD"/>
    <property type="match status" value="1"/>
</dbReference>
<feature type="domain" description="C2H2-type" evidence="11">
    <location>
        <begin position="334"/>
        <end position="361"/>
    </location>
</feature>
<dbReference type="GO" id="GO:0000978">
    <property type="term" value="F:RNA polymerase II cis-regulatory region sequence-specific DNA binding"/>
    <property type="evidence" value="ECO:0007669"/>
    <property type="project" value="TreeGrafter"/>
</dbReference>
<evidence type="ECO:0000259" key="11">
    <source>
        <dbReference type="PROSITE" id="PS50157"/>
    </source>
</evidence>
<dbReference type="EMBL" id="GGFL01003574">
    <property type="protein sequence ID" value="MBW67752.1"/>
    <property type="molecule type" value="Transcribed_RNA"/>
</dbReference>
<comment type="subcellular location">
    <subcellularLocation>
        <location evidence="1">Nucleus</location>
    </subcellularLocation>
</comment>
<dbReference type="FunFam" id="3.30.160.60:FF:000145">
    <property type="entry name" value="Zinc finger protein 574"/>
    <property type="match status" value="1"/>
</dbReference>
<dbReference type="GO" id="GO:0005634">
    <property type="term" value="C:nucleus"/>
    <property type="evidence" value="ECO:0007669"/>
    <property type="project" value="UniProtKB-SubCell"/>
</dbReference>
<dbReference type="FunFam" id="3.30.160.60:FF:000100">
    <property type="entry name" value="Zinc finger 45-like"/>
    <property type="match status" value="2"/>
</dbReference>
<dbReference type="PANTHER" id="PTHR23235">
    <property type="entry name" value="KRUEPPEL-LIKE TRANSCRIPTION FACTOR"/>
    <property type="match status" value="1"/>
</dbReference>
<feature type="domain" description="ZAD" evidence="12">
    <location>
        <begin position="5"/>
        <end position="83"/>
    </location>
</feature>
<dbReference type="InterPro" id="IPR013087">
    <property type="entry name" value="Znf_C2H2_type"/>
</dbReference>
<feature type="binding site" evidence="9">
    <location>
        <position position="7"/>
    </location>
    <ligand>
        <name>Zn(2+)</name>
        <dbReference type="ChEBI" id="CHEBI:29105"/>
    </ligand>
</feature>
<evidence type="ECO:0000256" key="1">
    <source>
        <dbReference type="ARBA" id="ARBA00004123"/>
    </source>
</evidence>
<feature type="domain" description="C2H2-type" evidence="11">
    <location>
        <begin position="278"/>
        <end position="305"/>
    </location>
</feature>
<dbReference type="Gene3D" id="3.30.160.60">
    <property type="entry name" value="Classic Zinc Finger"/>
    <property type="match status" value="4"/>
</dbReference>
<keyword evidence="3" id="KW-0677">Repeat</keyword>
<feature type="domain" description="C2H2-type" evidence="11">
    <location>
        <begin position="362"/>
        <end position="389"/>
    </location>
</feature>
<dbReference type="Gene3D" id="3.40.1800.20">
    <property type="match status" value="1"/>
</dbReference>
<keyword evidence="2 9" id="KW-0479">Metal-binding</keyword>
<dbReference type="InterPro" id="IPR012934">
    <property type="entry name" value="Znf_AD"/>
</dbReference>
<sequence>MDLIEVCRVCMKQEKIYWSLFSNCNVLPEGFTAAYLITECVGVSVEPNDGLPEILCKFCLQALICAHNIRQTCFASDRKLRKNLEELSTLKHDKTDILATAVALVEQDEHLETVTVEHFTSPMIIEQEEQHEQQEEQEEQEEQVVEEVEEVEEEEQEQQDEQEEQEEQEVQDEQEEQEEQHIPEECGAELQVDEEQYVGAESLDELVEEGDDIICSKNGKLLMEEVEFHEMEYFEETLEPENTVGMKVEIVDDTIASSNVTDHRSYSKVGSSSHKDSYTCEVCLKTFSTKGNLKSHLILHTNQRPFACELCGVKFAKKGNYKVHLARHSSVRSVKCPSCDKSFVHEINLRNHMRKHTGEKPFACQYCPKKFAYLSDKKRHEVRHTGIYPFHCVNCEKNFIRKQSYLVHINKCYDGTISLVESVEGHSSDDSQPSVGH</sequence>
<dbReference type="VEuPathDB" id="VectorBase:ADAR2_007684"/>
<keyword evidence="5 9" id="KW-0862">Zinc</keyword>
<dbReference type="GO" id="GO:0008270">
    <property type="term" value="F:zinc ion binding"/>
    <property type="evidence" value="ECO:0007669"/>
    <property type="project" value="UniProtKB-UniRule"/>
</dbReference>
<evidence type="ECO:0000256" key="7">
    <source>
        <dbReference type="ARBA" id="ARBA00068876"/>
    </source>
</evidence>
<evidence type="ECO:0000313" key="13">
    <source>
        <dbReference type="EMBL" id="MBW67752.1"/>
    </source>
</evidence>
<evidence type="ECO:0000256" key="9">
    <source>
        <dbReference type="PROSITE-ProRule" id="PRU01263"/>
    </source>
</evidence>
<dbReference type="AlphaFoldDB" id="A0A2M4CQZ4"/>
<dbReference type="GO" id="GO:0000981">
    <property type="term" value="F:DNA-binding transcription factor activity, RNA polymerase II-specific"/>
    <property type="evidence" value="ECO:0007669"/>
    <property type="project" value="TreeGrafter"/>
</dbReference>
<evidence type="ECO:0000256" key="6">
    <source>
        <dbReference type="ARBA" id="ARBA00023242"/>
    </source>
</evidence>
<feature type="binding site" evidence="9">
    <location>
        <position position="10"/>
    </location>
    <ligand>
        <name>Zn(2+)</name>
        <dbReference type="ChEBI" id="CHEBI:29105"/>
    </ligand>
</feature>
<evidence type="ECO:0000256" key="4">
    <source>
        <dbReference type="ARBA" id="ARBA00022771"/>
    </source>
</evidence>
<dbReference type="PROSITE" id="PS50157">
    <property type="entry name" value="ZINC_FINGER_C2H2_2"/>
    <property type="match status" value="4"/>
</dbReference>
<keyword evidence="4 8" id="KW-0863">Zinc-finger</keyword>
<dbReference type="SMART" id="SM00355">
    <property type="entry name" value="ZnF_C2H2"/>
    <property type="match status" value="5"/>
</dbReference>
<keyword evidence="6" id="KW-0539">Nucleus</keyword>
<dbReference type="PROSITE" id="PS51915">
    <property type="entry name" value="ZAD"/>
    <property type="match status" value="1"/>
</dbReference>
<evidence type="ECO:0000256" key="10">
    <source>
        <dbReference type="SAM" id="MobiDB-lite"/>
    </source>
</evidence>
<organism evidence="13">
    <name type="scientific">Anopheles darlingi</name>
    <name type="common">Mosquito</name>
    <dbReference type="NCBI Taxonomy" id="43151"/>
    <lineage>
        <taxon>Eukaryota</taxon>
        <taxon>Metazoa</taxon>
        <taxon>Ecdysozoa</taxon>
        <taxon>Arthropoda</taxon>
        <taxon>Hexapoda</taxon>
        <taxon>Insecta</taxon>
        <taxon>Pterygota</taxon>
        <taxon>Neoptera</taxon>
        <taxon>Endopterygota</taxon>
        <taxon>Diptera</taxon>
        <taxon>Nematocera</taxon>
        <taxon>Culicoidea</taxon>
        <taxon>Culicidae</taxon>
        <taxon>Anophelinae</taxon>
        <taxon>Anopheles</taxon>
    </lineage>
</organism>
<evidence type="ECO:0000259" key="12">
    <source>
        <dbReference type="PROSITE" id="PS51915"/>
    </source>
</evidence>
<dbReference type="SUPFAM" id="SSF57716">
    <property type="entry name" value="Glucocorticoid receptor-like (DNA-binding domain)"/>
    <property type="match status" value="1"/>
</dbReference>
<dbReference type="VEuPathDB" id="VectorBase:ADAC009620"/>
<reference evidence="13" key="1">
    <citation type="submission" date="2018-01" db="EMBL/GenBank/DDBJ databases">
        <title>An insight into the sialome of Amazonian anophelines.</title>
        <authorList>
            <person name="Ribeiro J.M."/>
            <person name="Scarpassa V."/>
            <person name="Calvo E."/>
        </authorList>
    </citation>
    <scope>NUCLEOTIDE SEQUENCE</scope>
</reference>
<evidence type="ECO:0000256" key="5">
    <source>
        <dbReference type="ARBA" id="ARBA00022833"/>
    </source>
</evidence>
<dbReference type="PROSITE" id="PS00028">
    <property type="entry name" value="ZINC_FINGER_C2H2_1"/>
    <property type="match status" value="4"/>
</dbReference>
<dbReference type="Pfam" id="PF00096">
    <property type="entry name" value="zf-C2H2"/>
    <property type="match status" value="3"/>
</dbReference>